<proteinExistence type="predicted"/>
<feature type="chain" id="PRO_5033994543" description="Dienelactone hydrolase domain-containing protein" evidence="1">
    <location>
        <begin position="23"/>
        <end position="275"/>
    </location>
</feature>
<keyword evidence="1" id="KW-0732">Signal</keyword>
<dbReference type="AlphaFoldDB" id="A0A8H5FJI8"/>
<accession>A0A8H5FJI8</accession>
<name>A0A8H5FJI8_9AGAR</name>
<organism evidence="3 4">
    <name type="scientific">Ephemerocybe angulata</name>
    <dbReference type="NCBI Taxonomy" id="980116"/>
    <lineage>
        <taxon>Eukaryota</taxon>
        <taxon>Fungi</taxon>
        <taxon>Dikarya</taxon>
        <taxon>Basidiomycota</taxon>
        <taxon>Agaricomycotina</taxon>
        <taxon>Agaricomycetes</taxon>
        <taxon>Agaricomycetidae</taxon>
        <taxon>Agaricales</taxon>
        <taxon>Agaricineae</taxon>
        <taxon>Psathyrellaceae</taxon>
        <taxon>Ephemerocybe</taxon>
    </lineage>
</organism>
<feature type="domain" description="Dienelactone hydrolase" evidence="2">
    <location>
        <begin position="69"/>
        <end position="273"/>
    </location>
</feature>
<dbReference type="PANTHER" id="PTHR17630:SF44">
    <property type="entry name" value="PROTEIN AIM2"/>
    <property type="match status" value="1"/>
</dbReference>
<dbReference type="InterPro" id="IPR029058">
    <property type="entry name" value="AB_hydrolase_fold"/>
</dbReference>
<dbReference type="Gene3D" id="3.40.50.1820">
    <property type="entry name" value="alpha/beta hydrolase"/>
    <property type="match status" value="1"/>
</dbReference>
<dbReference type="OrthoDB" id="1393670at2759"/>
<evidence type="ECO:0000259" key="2">
    <source>
        <dbReference type="Pfam" id="PF01738"/>
    </source>
</evidence>
<evidence type="ECO:0000313" key="3">
    <source>
        <dbReference type="EMBL" id="KAF5338713.1"/>
    </source>
</evidence>
<feature type="signal peptide" evidence="1">
    <location>
        <begin position="1"/>
        <end position="22"/>
    </location>
</feature>
<dbReference type="InterPro" id="IPR002925">
    <property type="entry name" value="Dienelactn_hydro"/>
</dbReference>
<dbReference type="Proteomes" id="UP000541558">
    <property type="component" value="Unassembled WGS sequence"/>
</dbReference>
<evidence type="ECO:0000256" key="1">
    <source>
        <dbReference type="SAM" id="SignalP"/>
    </source>
</evidence>
<reference evidence="3 4" key="1">
    <citation type="journal article" date="2020" name="ISME J.">
        <title>Uncovering the hidden diversity of litter-decomposition mechanisms in mushroom-forming fungi.</title>
        <authorList>
            <person name="Floudas D."/>
            <person name="Bentzer J."/>
            <person name="Ahren D."/>
            <person name="Johansson T."/>
            <person name="Persson P."/>
            <person name="Tunlid A."/>
        </authorList>
    </citation>
    <scope>NUCLEOTIDE SEQUENCE [LARGE SCALE GENOMIC DNA]</scope>
    <source>
        <strain evidence="3 4">CBS 175.51</strain>
    </source>
</reference>
<sequence>MVVVNTILAFLSVLLYAVPCLSVDSPTLAGPIGPHCTQGTKLVGRGIGSNVTIADVPTYFISPTVAPGEGQPKKVLLFYSDVYGAFHTNNQLLQDYFATQGFYVLGIDYFFGDPIQAHDGEVGWNQAAWFQKSRQQAADALPEWIAAVREQYGSDAKYSAAGYCFGGIYAMQAGASDDFVAAAFAHPADLTENHFNQLKKPLLLSCAETDATFPTTSRNRAADILAKNKARYHLQVFSGTVHGFATRGDPADENALWAMEESRRSIAQWFNRFSK</sequence>
<comment type="caution">
    <text evidence="3">The sequence shown here is derived from an EMBL/GenBank/DDBJ whole genome shotgun (WGS) entry which is preliminary data.</text>
</comment>
<protein>
    <recommendedName>
        <fullName evidence="2">Dienelactone hydrolase domain-containing protein</fullName>
    </recommendedName>
</protein>
<dbReference type="EMBL" id="JAACJK010000011">
    <property type="protein sequence ID" value="KAF5338713.1"/>
    <property type="molecule type" value="Genomic_DNA"/>
</dbReference>
<keyword evidence="4" id="KW-1185">Reference proteome</keyword>
<dbReference type="SUPFAM" id="SSF53474">
    <property type="entry name" value="alpha/beta-Hydrolases"/>
    <property type="match status" value="1"/>
</dbReference>
<evidence type="ECO:0000313" key="4">
    <source>
        <dbReference type="Proteomes" id="UP000541558"/>
    </source>
</evidence>
<dbReference type="PANTHER" id="PTHR17630">
    <property type="entry name" value="DIENELACTONE HYDROLASE"/>
    <property type="match status" value="1"/>
</dbReference>
<gene>
    <name evidence="3" type="ORF">D9611_013325</name>
</gene>
<dbReference type="GO" id="GO:0016787">
    <property type="term" value="F:hydrolase activity"/>
    <property type="evidence" value="ECO:0007669"/>
    <property type="project" value="InterPro"/>
</dbReference>
<dbReference type="Pfam" id="PF01738">
    <property type="entry name" value="DLH"/>
    <property type="match status" value="1"/>
</dbReference>